<keyword evidence="7 9" id="KW-0503">Monooxygenase</keyword>
<dbReference type="PROSITE" id="PS00086">
    <property type="entry name" value="CYTOCHROME_P450"/>
    <property type="match status" value="1"/>
</dbReference>
<dbReference type="InterPro" id="IPR002402">
    <property type="entry name" value="Cyt_P450_E_grp-II"/>
</dbReference>
<keyword evidence="3 8" id="KW-0349">Heme</keyword>
<dbReference type="PANTHER" id="PTHR24287">
    <property type="entry name" value="P450, PUTATIVE (EUROFUNG)-RELATED"/>
    <property type="match status" value="1"/>
</dbReference>
<evidence type="ECO:0000256" key="2">
    <source>
        <dbReference type="ARBA" id="ARBA00010617"/>
    </source>
</evidence>
<dbReference type="EMBL" id="VCHE01000067">
    <property type="protein sequence ID" value="KAB2572999.1"/>
    <property type="molecule type" value="Genomic_DNA"/>
</dbReference>
<reference evidence="11 12" key="1">
    <citation type="journal article" date="2019" name="Sci. Rep.">
        <title>A multi-omics analysis of the grapevine pathogen Lasiodiplodia theobromae reveals that temperature affects the expression of virulence- and pathogenicity-related genes.</title>
        <authorList>
            <person name="Felix C."/>
            <person name="Meneses R."/>
            <person name="Goncalves M.F.M."/>
            <person name="Tilleman L."/>
            <person name="Duarte A.S."/>
            <person name="Jorrin-Novo J.V."/>
            <person name="Van de Peer Y."/>
            <person name="Deforce D."/>
            <person name="Van Nieuwerburgh F."/>
            <person name="Esteves A.C."/>
            <person name="Alves A."/>
        </authorList>
    </citation>
    <scope>NUCLEOTIDE SEQUENCE [LARGE SCALE GENOMIC DNA]</scope>
    <source>
        <strain evidence="11 12">LA-SOL3</strain>
    </source>
</reference>
<keyword evidence="4 8" id="KW-0479">Metal-binding</keyword>
<keyword evidence="10" id="KW-0732">Signal</keyword>
<evidence type="ECO:0000256" key="5">
    <source>
        <dbReference type="ARBA" id="ARBA00023002"/>
    </source>
</evidence>
<protein>
    <submittedName>
        <fullName evidence="11">Cytochrome P450 52A5</fullName>
    </submittedName>
</protein>
<dbReference type="InterPro" id="IPR017972">
    <property type="entry name" value="Cyt_P450_CS"/>
</dbReference>
<dbReference type="GO" id="GO:0016712">
    <property type="term" value="F:oxidoreductase activity, acting on paired donors, with incorporation or reduction of molecular oxygen, reduced flavin or flavoprotein as one donor, and incorporation of one atom of oxygen"/>
    <property type="evidence" value="ECO:0007669"/>
    <property type="project" value="InterPro"/>
</dbReference>
<dbReference type="PRINTS" id="PR00385">
    <property type="entry name" value="P450"/>
</dbReference>
<dbReference type="GO" id="GO:0020037">
    <property type="term" value="F:heme binding"/>
    <property type="evidence" value="ECO:0007669"/>
    <property type="project" value="InterPro"/>
</dbReference>
<gene>
    <name evidence="11" type="primary">CYP52A5</name>
    <name evidence="11" type="ORF">DBV05_g8372</name>
</gene>
<evidence type="ECO:0000313" key="11">
    <source>
        <dbReference type="EMBL" id="KAB2572999.1"/>
    </source>
</evidence>
<name>A0A5N5D5I6_9PEZI</name>
<accession>A0A5N5D5I6</accession>
<dbReference type="InterPro" id="IPR036396">
    <property type="entry name" value="Cyt_P450_sf"/>
</dbReference>
<comment type="caution">
    <text evidence="11">The sequence shown here is derived from an EMBL/GenBank/DDBJ whole genome shotgun (WGS) entry which is preliminary data.</text>
</comment>
<dbReference type="GO" id="GO:0005506">
    <property type="term" value="F:iron ion binding"/>
    <property type="evidence" value="ECO:0007669"/>
    <property type="project" value="InterPro"/>
</dbReference>
<feature type="signal peptide" evidence="10">
    <location>
        <begin position="1"/>
        <end position="23"/>
    </location>
</feature>
<evidence type="ECO:0000256" key="1">
    <source>
        <dbReference type="ARBA" id="ARBA00001971"/>
    </source>
</evidence>
<feature type="binding site" description="axial binding residue" evidence="8">
    <location>
        <position position="464"/>
    </location>
    <ligand>
        <name>heme</name>
        <dbReference type="ChEBI" id="CHEBI:30413"/>
    </ligand>
    <ligandPart>
        <name>Fe</name>
        <dbReference type="ChEBI" id="CHEBI:18248"/>
    </ligandPart>
</feature>
<dbReference type="OrthoDB" id="1470350at2759"/>
<dbReference type="InterPro" id="IPR047146">
    <property type="entry name" value="Cyt_P450_E_CYP52_fungi"/>
</dbReference>
<keyword evidence="12" id="KW-1185">Reference proteome</keyword>
<dbReference type="PRINTS" id="PR01239">
    <property type="entry name" value="EP450IICYP52"/>
</dbReference>
<dbReference type="Pfam" id="PF00067">
    <property type="entry name" value="p450"/>
    <property type="match status" value="1"/>
</dbReference>
<sequence>MWLLHYSFFLALVTWLCVRRWRASREEAKEVAFGASKGCSSPRTLLSDWPLGLDLIVSAFQAAKQGRILQYFDALVSRTGHTFEQQLLGVSGIDTIDPANIEAILSTQFKEFSLGVRRATFFPLLGDGIFTQDGRAWKHSRELLRPQFTANRAEKFAQIQSAVEDLIALIPGDGKQRVDLQPLFFRFTLDTTTFLLFGESIGSLRGGAEEGAATTAAVGASEETRFAEAFTVAQDYLAQRGRLGDVYWLIGGPRFWNACRTVHAFVDSMVRDRLRDAEEEKKERSGAKSDKKYVFLDALLEQTRDVFTLRSQLLNVLLAGRDTTACCLSWTFRLLARHPDVLAKLRAEIEHEVGSAIPQQNDIKRMTYLSYVIKEVLRLYPSVPVNSRTALCTTTLPRGGGEDGLSPILIRRGMAVGYCPYLMHRRTDLYGEDAHLFRPERWEDGLERKVGWGYVPFNGGPRVCLGRK</sequence>
<dbReference type="InterPro" id="IPR001128">
    <property type="entry name" value="Cyt_P450"/>
</dbReference>
<comment type="similarity">
    <text evidence="2 9">Belongs to the cytochrome P450 family.</text>
</comment>
<comment type="cofactor">
    <cofactor evidence="1 8">
        <name>heme</name>
        <dbReference type="ChEBI" id="CHEBI:30413"/>
    </cofactor>
</comment>
<dbReference type="Proteomes" id="UP000325902">
    <property type="component" value="Unassembled WGS sequence"/>
</dbReference>
<evidence type="ECO:0000256" key="8">
    <source>
        <dbReference type="PIRSR" id="PIRSR602402-1"/>
    </source>
</evidence>
<dbReference type="SUPFAM" id="SSF48264">
    <property type="entry name" value="Cytochrome P450"/>
    <property type="match status" value="1"/>
</dbReference>
<evidence type="ECO:0000256" key="7">
    <source>
        <dbReference type="ARBA" id="ARBA00023033"/>
    </source>
</evidence>
<evidence type="ECO:0000313" key="12">
    <source>
        <dbReference type="Proteomes" id="UP000325902"/>
    </source>
</evidence>
<evidence type="ECO:0000256" key="9">
    <source>
        <dbReference type="RuleBase" id="RU000461"/>
    </source>
</evidence>
<dbReference type="AlphaFoldDB" id="A0A5N5D5I6"/>
<feature type="chain" id="PRO_5024854967" evidence="10">
    <location>
        <begin position="24"/>
        <end position="468"/>
    </location>
</feature>
<dbReference type="CDD" id="cd11063">
    <property type="entry name" value="CYP52"/>
    <property type="match status" value="1"/>
</dbReference>
<proteinExistence type="inferred from homology"/>
<organism evidence="11 12">
    <name type="scientific">Lasiodiplodia theobromae</name>
    <dbReference type="NCBI Taxonomy" id="45133"/>
    <lineage>
        <taxon>Eukaryota</taxon>
        <taxon>Fungi</taxon>
        <taxon>Dikarya</taxon>
        <taxon>Ascomycota</taxon>
        <taxon>Pezizomycotina</taxon>
        <taxon>Dothideomycetes</taxon>
        <taxon>Dothideomycetes incertae sedis</taxon>
        <taxon>Botryosphaeriales</taxon>
        <taxon>Botryosphaeriaceae</taxon>
        <taxon>Lasiodiplodia</taxon>
    </lineage>
</organism>
<evidence type="ECO:0000256" key="4">
    <source>
        <dbReference type="ARBA" id="ARBA00022723"/>
    </source>
</evidence>
<dbReference type="InterPro" id="IPR002974">
    <property type="entry name" value="Cyt_P450_E_CYP52_ascomycetes"/>
</dbReference>
<dbReference type="Gene3D" id="1.10.630.10">
    <property type="entry name" value="Cytochrome P450"/>
    <property type="match status" value="1"/>
</dbReference>
<evidence type="ECO:0000256" key="3">
    <source>
        <dbReference type="ARBA" id="ARBA00022617"/>
    </source>
</evidence>
<keyword evidence="6 8" id="KW-0408">Iron</keyword>
<evidence type="ECO:0000256" key="10">
    <source>
        <dbReference type="SAM" id="SignalP"/>
    </source>
</evidence>
<keyword evidence="5 9" id="KW-0560">Oxidoreductase</keyword>
<dbReference type="PRINTS" id="PR00464">
    <property type="entry name" value="EP450II"/>
</dbReference>
<evidence type="ECO:0000256" key="6">
    <source>
        <dbReference type="ARBA" id="ARBA00023004"/>
    </source>
</evidence>
<dbReference type="PANTHER" id="PTHR24287:SF18">
    <property type="entry name" value="CYTOCHROME P450 MONOOXYGENASE APDE-RELATED"/>
    <property type="match status" value="1"/>
</dbReference>